<sequence length="912" mass="100779">MGKIFFVLVATATSALSVSILGFDVQWTPTGGFNITTATATEDAAPHVVVRTPPDRFLFDVSADPSVMEESSGNFYERFDEGHADPFCPFEIPRNVTLDRGGRDDSAVLAGDLCVSEERSSSCQRLRGWECVSFRVVLSSISDAAVRGSSEKDHNKWPIVRWQIQLSPTNASDHLRWNQSGLSWIAIRGKPTAAKLTLNLASDADEHVFGAGTQFTHFDLKGHRVPILSSEQGVGRGMQPLTTLLERTSPHAAGTSFTTYTATPLFLTSAANGLFLNSSAYCVLDFTEPNETTIEVSETLEETFECTAADGGPCTLLSLELFTFTHTPLRDDGDSHTATLASLVHTATHFTGRQRVLPSWISAGVIVGYWGGTQRAEEMADFLLERGVPLVGLWLQDWTGVRETDFGIRLWWSWDVDRHHYPGWECMLKRLMDKKVRVWTYSNPYLSTGVGDDPRMKGRRDLFAEAAGAGVLVMNESGLPYVQYSVDPAFRFGTVDLTNQTGRHFFVDLIRCHMLHLPEFCPSDDTVNSTCRSETGRPVPVAGWMADFSEYLPFDAALASGRGRDIHNAFPQLWASVNHEALQETPYALSDDGRETGEEVIFFMRAGGVQGPRYTPLFWLGDQLTSWDEHDGIRSALIGHLTAGLSGWSLTHSDVGGYTMLDAPSPNGGGGGDVYVRSKELLLRWMEMNAFTDAVLRTHQGNRPEDAWQVWTDGESLEHLKKFATVHRLLAPYKQALMRQAHAYGLPLVRHTLFHMPLNEETLSLPGWSELLGQCLVGEDLLVVPVLTQGAKTVTAYFPPPWPSPIPLQQPATGQPTSTPSLRRRQEEASSFHPDTRGCKSQPDGWVHLWSGRVYSAGGWQADIPAPIGQPAVFVRCGWVYMDGLLGGLRDAGYLTVSVRTDGDSYYEQHIS</sequence>
<keyword evidence="2" id="KW-0326">Glycosidase</keyword>
<feature type="domain" description="Glycosyl hydrolase family 31 C-terminal" evidence="6">
    <location>
        <begin position="745"/>
        <end position="802"/>
    </location>
</feature>
<reference evidence="7 8" key="1">
    <citation type="submission" date="2014-11" db="EMBL/GenBank/DDBJ databases">
        <authorList>
            <person name="Zhu J."/>
            <person name="Qi W."/>
            <person name="Song R."/>
        </authorList>
    </citation>
    <scope>NUCLEOTIDE SEQUENCE [LARGE SCALE GENOMIC DNA]</scope>
</reference>
<dbReference type="CDD" id="cd14752">
    <property type="entry name" value="GH31_N"/>
    <property type="match status" value="1"/>
</dbReference>
<dbReference type="Gene3D" id="3.20.20.80">
    <property type="entry name" value="Glycosidases"/>
    <property type="match status" value="1"/>
</dbReference>
<feature type="chain" id="PRO_5005188673" description="Glycoside hydrolase family 31 N-terminal domain-containing protein" evidence="4">
    <location>
        <begin position="18"/>
        <end position="912"/>
    </location>
</feature>
<evidence type="ECO:0000256" key="2">
    <source>
        <dbReference type="RuleBase" id="RU361185"/>
    </source>
</evidence>
<dbReference type="GO" id="GO:0005975">
    <property type="term" value="P:carbohydrate metabolic process"/>
    <property type="evidence" value="ECO:0007669"/>
    <property type="project" value="InterPro"/>
</dbReference>
<dbReference type="GO" id="GO:0004553">
    <property type="term" value="F:hydrolase activity, hydrolyzing O-glycosyl compounds"/>
    <property type="evidence" value="ECO:0007669"/>
    <property type="project" value="InterPro"/>
</dbReference>
<comment type="similarity">
    <text evidence="1 2">Belongs to the glycosyl hydrolase 31 family.</text>
</comment>
<name>A0A0G4FIS8_VITBC</name>
<dbReference type="Pfam" id="PF21365">
    <property type="entry name" value="Glyco_hydro_31_3rd"/>
    <property type="match status" value="1"/>
</dbReference>
<proteinExistence type="inferred from homology"/>
<keyword evidence="2" id="KW-0378">Hydrolase</keyword>
<dbReference type="SUPFAM" id="SSF74650">
    <property type="entry name" value="Galactose mutarotase-like"/>
    <property type="match status" value="1"/>
</dbReference>
<dbReference type="EMBL" id="CDMY01000441">
    <property type="protein sequence ID" value="CEM13014.1"/>
    <property type="molecule type" value="Genomic_DNA"/>
</dbReference>
<dbReference type="InterPro" id="IPR011013">
    <property type="entry name" value="Gal_mutarotase_sf_dom"/>
</dbReference>
<evidence type="ECO:0000259" key="6">
    <source>
        <dbReference type="Pfam" id="PF21365"/>
    </source>
</evidence>
<dbReference type="Gene3D" id="2.60.40.1760">
    <property type="entry name" value="glycosyl hydrolase (family 31)"/>
    <property type="match status" value="1"/>
</dbReference>
<dbReference type="PANTHER" id="PTHR46959:SF2">
    <property type="entry name" value="SULFOQUINOVOSIDASE"/>
    <property type="match status" value="1"/>
</dbReference>
<dbReference type="Pfam" id="PF01055">
    <property type="entry name" value="Glyco_hydro_31_2nd"/>
    <property type="match status" value="1"/>
</dbReference>
<dbReference type="SUPFAM" id="SSF51445">
    <property type="entry name" value="(Trans)glycosidases"/>
    <property type="match status" value="1"/>
</dbReference>
<dbReference type="VEuPathDB" id="CryptoDB:Vbra_21298"/>
<dbReference type="InterPro" id="IPR017853">
    <property type="entry name" value="GH"/>
</dbReference>
<evidence type="ECO:0008006" key="9">
    <source>
        <dbReference type="Google" id="ProtNLM"/>
    </source>
</evidence>
<protein>
    <recommendedName>
        <fullName evidence="9">Glycoside hydrolase family 31 N-terminal domain-containing protein</fullName>
    </recommendedName>
</protein>
<dbReference type="InterPro" id="IPR000322">
    <property type="entry name" value="Glyco_hydro_31_TIM"/>
</dbReference>
<dbReference type="OrthoDB" id="440381at2759"/>
<dbReference type="InterPro" id="IPR013780">
    <property type="entry name" value="Glyco_hydro_b"/>
</dbReference>
<dbReference type="STRING" id="1169540.A0A0G4FIS8"/>
<dbReference type="PANTHER" id="PTHR46959">
    <property type="entry name" value="SULFOQUINOVOSIDASE"/>
    <property type="match status" value="1"/>
</dbReference>
<evidence type="ECO:0000313" key="7">
    <source>
        <dbReference type="EMBL" id="CEM13014.1"/>
    </source>
</evidence>
<feature type="region of interest" description="Disordered" evidence="3">
    <location>
        <begin position="805"/>
        <end position="840"/>
    </location>
</feature>
<dbReference type="InParanoid" id="A0A0G4FIS8"/>
<dbReference type="OMA" id="HIWTGKQ"/>
<feature type="domain" description="Glycoside hydrolase family 31 TIM barrel" evidence="5">
    <location>
        <begin position="363"/>
        <end position="733"/>
    </location>
</feature>
<gene>
    <name evidence="7" type="ORF">Vbra_21298</name>
</gene>
<dbReference type="AlphaFoldDB" id="A0A0G4FIS8"/>
<evidence type="ECO:0000256" key="3">
    <source>
        <dbReference type="SAM" id="MobiDB-lite"/>
    </source>
</evidence>
<dbReference type="Gene3D" id="2.60.40.1180">
    <property type="entry name" value="Golgi alpha-mannosidase II"/>
    <property type="match status" value="1"/>
</dbReference>
<keyword evidence="4" id="KW-0732">Signal</keyword>
<feature type="compositionally biased region" description="Polar residues" evidence="3">
    <location>
        <begin position="812"/>
        <end position="821"/>
    </location>
</feature>
<feature type="signal peptide" evidence="4">
    <location>
        <begin position="1"/>
        <end position="17"/>
    </location>
</feature>
<dbReference type="GO" id="GO:0030246">
    <property type="term" value="F:carbohydrate binding"/>
    <property type="evidence" value="ECO:0007669"/>
    <property type="project" value="InterPro"/>
</dbReference>
<feature type="compositionally biased region" description="Basic and acidic residues" evidence="3">
    <location>
        <begin position="824"/>
        <end position="838"/>
    </location>
</feature>
<keyword evidence="8" id="KW-1185">Reference proteome</keyword>
<accession>A0A0G4FIS8</accession>
<evidence type="ECO:0000259" key="5">
    <source>
        <dbReference type="Pfam" id="PF01055"/>
    </source>
</evidence>
<dbReference type="Proteomes" id="UP000041254">
    <property type="component" value="Unassembled WGS sequence"/>
</dbReference>
<dbReference type="PhylomeDB" id="A0A0G4FIS8"/>
<organism evidence="7 8">
    <name type="scientific">Vitrella brassicaformis (strain CCMP3155)</name>
    <dbReference type="NCBI Taxonomy" id="1169540"/>
    <lineage>
        <taxon>Eukaryota</taxon>
        <taxon>Sar</taxon>
        <taxon>Alveolata</taxon>
        <taxon>Colpodellida</taxon>
        <taxon>Vitrellaceae</taxon>
        <taxon>Vitrella</taxon>
    </lineage>
</organism>
<dbReference type="InterPro" id="IPR052990">
    <property type="entry name" value="Sulfoquinovosidase_GH31"/>
</dbReference>
<dbReference type="InterPro" id="IPR048395">
    <property type="entry name" value="Glyco_hydro_31_C"/>
</dbReference>
<evidence type="ECO:0000256" key="4">
    <source>
        <dbReference type="SAM" id="SignalP"/>
    </source>
</evidence>
<evidence type="ECO:0000256" key="1">
    <source>
        <dbReference type="ARBA" id="ARBA00007806"/>
    </source>
</evidence>
<evidence type="ECO:0000313" key="8">
    <source>
        <dbReference type="Proteomes" id="UP000041254"/>
    </source>
</evidence>